<dbReference type="Pfam" id="PF00748">
    <property type="entry name" value="Calpain_inhib"/>
    <property type="match status" value="1"/>
</dbReference>
<dbReference type="Proteomes" id="UP001152622">
    <property type="component" value="Chromosome 1"/>
</dbReference>
<dbReference type="EMBL" id="JAINUF010000001">
    <property type="protein sequence ID" value="KAJ8380737.1"/>
    <property type="molecule type" value="Genomic_DNA"/>
</dbReference>
<evidence type="ECO:0000313" key="2">
    <source>
        <dbReference type="EMBL" id="KAJ8380737.1"/>
    </source>
</evidence>
<evidence type="ECO:0000256" key="1">
    <source>
        <dbReference type="SAM" id="MobiDB-lite"/>
    </source>
</evidence>
<feature type="region of interest" description="Disordered" evidence="1">
    <location>
        <begin position="153"/>
        <end position="188"/>
    </location>
</feature>
<dbReference type="OrthoDB" id="8926414at2759"/>
<proteinExistence type="predicted"/>
<comment type="caution">
    <text evidence="2">The sequence shown here is derived from an EMBL/GenBank/DDBJ whole genome shotgun (WGS) entry which is preliminary data.</text>
</comment>
<evidence type="ECO:0000313" key="3">
    <source>
        <dbReference type="Proteomes" id="UP001152622"/>
    </source>
</evidence>
<keyword evidence="3" id="KW-1185">Reference proteome</keyword>
<feature type="compositionally biased region" description="Polar residues" evidence="1">
    <location>
        <begin position="166"/>
        <end position="188"/>
    </location>
</feature>
<sequence length="277" mass="29594">MGLIFSWFKGSTEQQALQDVTVETQVKIEDAVVNKTVPKEKNNDSPLVVPHVQLSLIPALLSVLLSNKPLSNDDALESLSAGFTNSAPQCPAGRAGSINDVSLPVTQSIPDKPGSVPLDALGALSDTLAAPEPEPEPPKIDPKDVVNEGTVGTEMRSSWGREKTPSHQNTGSQRTGQTSSLQKMRSPTWTLERPWTSCQVISPPCQQHPSNSLAWRLLTSMLAPDFTTDLGFELVPDSTPDLASDSTPELGSDSSPELASDSSPEPEPVAVKDRIQV</sequence>
<feature type="region of interest" description="Disordered" evidence="1">
    <location>
        <begin position="234"/>
        <end position="277"/>
    </location>
</feature>
<reference evidence="2" key="1">
    <citation type="journal article" date="2023" name="Science">
        <title>Genome structures resolve the early diversification of teleost fishes.</title>
        <authorList>
            <person name="Parey E."/>
            <person name="Louis A."/>
            <person name="Montfort J."/>
            <person name="Bouchez O."/>
            <person name="Roques C."/>
            <person name="Iampietro C."/>
            <person name="Lluch J."/>
            <person name="Castinel A."/>
            <person name="Donnadieu C."/>
            <person name="Desvignes T."/>
            <person name="Floi Bucao C."/>
            <person name="Jouanno E."/>
            <person name="Wen M."/>
            <person name="Mejri S."/>
            <person name="Dirks R."/>
            <person name="Jansen H."/>
            <person name="Henkel C."/>
            <person name="Chen W.J."/>
            <person name="Zahm M."/>
            <person name="Cabau C."/>
            <person name="Klopp C."/>
            <person name="Thompson A.W."/>
            <person name="Robinson-Rechavi M."/>
            <person name="Braasch I."/>
            <person name="Lecointre G."/>
            <person name="Bobe J."/>
            <person name="Postlethwait J.H."/>
            <person name="Berthelot C."/>
            <person name="Roest Crollius H."/>
            <person name="Guiguen Y."/>
        </authorList>
    </citation>
    <scope>NUCLEOTIDE SEQUENCE</scope>
    <source>
        <strain evidence="2">WJC10195</strain>
    </source>
</reference>
<gene>
    <name evidence="2" type="ORF">SKAU_G00015150</name>
</gene>
<name>A0A9Q1GB30_SYNKA</name>
<feature type="region of interest" description="Disordered" evidence="1">
    <location>
        <begin position="128"/>
        <end position="147"/>
    </location>
</feature>
<feature type="compositionally biased region" description="Low complexity" evidence="1">
    <location>
        <begin position="252"/>
        <end position="263"/>
    </location>
</feature>
<feature type="compositionally biased region" description="Basic and acidic residues" evidence="1">
    <location>
        <begin position="136"/>
        <end position="146"/>
    </location>
</feature>
<organism evidence="2 3">
    <name type="scientific">Synaphobranchus kaupii</name>
    <name type="common">Kaup's arrowtooth eel</name>
    <dbReference type="NCBI Taxonomy" id="118154"/>
    <lineage>
        <taxon>Eukaryota</taxon>
        <taxon>Metazoa</taxon>
        <taxon>Chordata</taxon>
        <taxon>Craniata</taxon>
        <taxon>Vertebrata</taxon>
        <taxon>Euteleostomi</taxon>
        <taxon>Actinopterygii</taxon>
        <taxon>Neopterygii</taxon>
        <taxon>Teleostei</taxon>
        <taxon>Anguilliformes</taxon>
        <taxon>Synaphobranchidae</taxon>
        <taxon>Synaphobranchus</taxon>
    </lineage>
</organism>
<dbReference type="InterPro" id="IPR001259">
    <property type="entry name" value="Prot_inh_calpain"/>
</dbReference>
<accession>A0A9Q1GB30</accession>
<dbReference type="AlphaFoldDB" id="A0A9Q1GB30"/>
<protein>
    <submittedName>
        <fullName evidence="2">Uncharacterized protein</fullName>
    </submittedName>
</protein>